<feature type="compositionally biased region" description="Basic residues" evidence="1">
    <location>
        <begin position="18"/>
        <end position="28"/>
    </location>
</feature>
<evidence type="ECO:0000256" key="1">
    <source>
        <dbReference type="SAM" id="MobiDB-lite"/>
    </source>
</evidence>
<reference evidence="2" key="1">
    <citation type="submission" date="2023-04" db="EMBL/GenBank/DDBJ databases">
        <title>Ambrosiozyma monospora NBRC 1965.</title>
        <authorList>
            <person name="Ichikawa N."/>
            <person name="Sato H."/>
            <person name="Tonouchi N."/>
        </authorList>
    </citation>
    <scope>NUCLEOTIDE SEQUENCE</scope>
    <source>
        <strain evidence="2">NBRC 1965</strain>
    </source>
</reference>
<evidence type="ECO:0000313" key="2">
    <source>
        <dbReference type="EMBL" id="GMG39695.1"/>
    </source>
</evidence>
<proteinExistence type="predicted"/>
<keyword evidence="3" id="KW-1185">Reference proteome</keyword>
<feature type="region of interest" description="Disordered" evidence="1">
    <location>
        <begin position="1"/>
        <end position="28"/>
    </location>
</feature>
<dbReference type="Proteomes" id="UP001165063">
    <property type="component" value="Unassembled WGS sequence"/>
</dbReference>
<protein>
    <submittedName>
        <fullName evidence="2">Unnamed protein product</fullName>
    </submittedName>
</protein>
<sequence length="224" mass="25790">MTSAKNPLTAPTKDKLSKKQQRMNRKHIKRNLHKQVNSTLNECLNPNNRDTYFIHHVDDCLVLSEQPEEVEQLLESKYKLSKNGAPTYFIGHEISIYPKEEIQLTLGGYITGMIDKLPPGVQEYVKRGSRLPMTNNIKRFADILSPDKEPISVLQDEVPMDKIEQPVYTRAELESVLVNDVPANLHHLHDTITLDDTAFEDYPAALKEHIFSSKREFLRRNTNN</sequence>
<dbReference type="AlphaFoldDB" id="A0A9W6Z146"/>
<organism evidence="2 3">
    <name type="scientific">Ambrosiozyma monospora</name>
    <name type="common">Yeast</name>
    <name type="synonym">Endomycopsis monosporus</name>
    <dbReference type="NCBI Taxonomy" id="43982"/>
    <lineage>
        <taxon>Eukaryota</taxon>
        <taxon>Fungi</taxon>
        <taxon>Dikarya</taxon>
        <taxon>Ascomycota</taxon>
        <taxon>Saccharomycotina</taxon>
        <taxon>Pichiomycetes</taxon>
        <taxon>Pichiales</taxon>
        <taxon>Pichiaceae</taxon>
        <taxon>Ambrosiozyma</taxon>
    </lineage>
</organism>
<evidence type="ECO:0000313" key="3">
    <source>
        <dbReference type="Proteomes" id="UP001165063"/>
    </source>
</evidence>
<dbReference type="EMBL" id="BSXU01003106">
    <property type="protein sequence ID" value="GMG39695.1"/>
    <property type="molecule type" value="Genomic_DNA"/>
</dbReference>
<accession>A0A9W6Z146</accession>
<comment type="caution">
    <text evidence="2">The sequence shown here is derived from an EMBL/GenBank/DDBJ whole genome shotgun (WGS) entry which is preliminary data.</text>
</comment>
<name>A0A9W6Z146_AMBMO</name>
<gene>
    <name evidence="2" type="ORF">Amon01_000554800</name>
</gene>